<dbReference type="PANTHER" id="PTHR21047:SF2">
    <property type="entry name" value="THYMIDINE DIPHOSPHO-4-KETO-RHAMNOSE 3,5-EPIMERASE"/>
    <property type="match status" value="1"/>
</dbReference>
<evidence type="ECO:0000256" key="4">
    <source>
        <dbReference type="ARBA" id="ARBA00019595"/>
    </source>
</evidence>
<evidence type="ECO:0000256" key="5">
    <source>
        <dbReference type="RuleBase" id="RU364069"/>
    </source>
</evidence>
<comment type="catalytic activity">
    <reaction evidence="1 5">
        <text>dTDP-4-dehydro-6-deoxy-alpha-D-glucose = dTDP-4-dehydro-beta-L-rhamnose</text>
        <dbReference type="Rhea" id="RHEA:16969"/>
        <dbReference type="ChEBI" id="CHEBI:57649"/>
        <dbReference type="ChEBI" id="CHEBI:62830"/>
        <dbReference type="EC" id="5.1.3.13"/>
    </reaction>
</comment>
<comment type="caution">
    <text evidence="6">The sequence shown here is derived from an EMBL/GenBank/DDBJ whole genome shotgun (WGS) entry which is preliminary data.</text>
</comment>
<accession>A0ABS5HZT5</accession>
<keyword evidence="7" id="KW-1185">Reference proteome</keyword>
<evidence type="ECO:0000313" key="6">
    <source>
        <dbReference type="EMBL" id="MBR9727292.1"/>
    </source>
</evidence>
<evidence type="ECO:0000256" key="2">
    <source>
        <dbReference type="ARBA" id="ARBA00001997"/>
    </source>
</evidence>
<comment type="similarity">
    <text evidence="5">Belongs to the dTDP-4-dehydrorhamnose 3,5-epimerase family.</text>
</comment>
<gene>
    <name evidence="6" type="primary">rfbC</name>
    <name evidence="6" type="ORF">G3R48_04715</name>
</gene>
<dbReference type="Gene3D" id="2.60.120.10">
    <property type="entry name" value="Jelly Rolls"/>
    <property type="match status" value="1"/>
</dbReference>
<dbReference type="NCBIfam" id="TIGR01221">
    <property type="entry name" value="rmlC"/>
    <property type="match status" value="1"/>
</dbReference>
<name>A0ABS5HZT5_9GAMM</name>
<evidence type="ECO:0000256" key="3">
    <source>
        <dbReference type="ARBA" id="ARBA00012098"/>
    </source>
</evidence>
<dbReference type="InterPro" id="IPR014710">
    <property type="entry name" value="RmlC-like_jellyroll"/>
</dbReference>
<dbReference type="Pfam" id="PF00908">
    <property type="entry name" value="dTDP_sugar_isom"/>
    <property type="match status" value="1"/>
</dbReference>
<dbReference type="Proteomes" id="UP000811844">
    <property type="component" value="Unassembled WGS sequence"/>
</dbReference>
<evidence type="ECO:0000256" key="1">
    <source>
        <dbReference type="ARBA" id="ARBA00001298"/>
    </source>
</evidence>
<dbReference type="EC" id="5.1.3.13" evidence="3 5"/>
<dbReference type="GO" id="GO:0008830">
    <property type="term" value="F:dTDP-4-dehydrorhamnose 3,5-epimerase activity"/>
    <property type="evidence" value="ECO:0007669"/>
    <property type="project" value="UniProtKB-EC"/>
</dbReference>
<keyword evidence="5 6" id="KW-0413">Isomerase</keyword>
<comment type="pathway">
    <text evidence="5">Carbohydrate biosynthesis; dTDP-L-rhamnose biosynthesis.</text>
</comment>
<dbReference type="SUPFAM" id="SSF51182">
    <property type="entry name" value="RmlC-like cupins"/>
    <property type="match status" value="1"/>
</dbReference>
<dbReference type="InterPro" id="IPR011051">
    <property type="entry name" value="RmlC_Cupin_sf"/>
</dbReference>
<proteinExistence type="inferred from homology"/>
<comment type="function">
    <text evidence="2 5">Catalyzes the epimerization of the C3' and C5'positions of dTDP-6-deoxy-D-xylo-4-hexulose, forming dTDP-6-deoxy-L-lyxo-4-hexulose.</text>
</comment>
<evidence type="ECO:0000313" key="7">
    <source>
        <dbReference type="Proteomes" id="UP000811844"/>
    </source>
</evidence>
<protein>
    <recommendedName>
        <fullName evidence="4 5">dTDP-4-dehydrorhamnose 3,5-epimerase</fullName>
        <ecNumber evidence="3 5">5.1.3.13</ecNumber>
    </recommendedName>
    <alternativeName>
        <fullName evidence="5">Thymidine diphospho-4-keto-rhamnose 3,5-epimerase</fullName>
    </alternativeName>
</protein>
<dbReference type="CDD" id="cd00438">
    <property type="entry name" value="cupin_RmlC"/>
    <property type="match status" value="1"/>
</dbReference>
<dbReference type="EMBL" id="JAAIKR010000003">
    <property type="protein sequence ID" value="MBR9727292.1"/>
    <property type="molecule type" value="Genomic_DNA"/>
</dbReference>
<dbReference type="PANTHER" id="PTHR21047">
    <property type="entry name" value="DTDP-6-DEOXY-D-GLUCOSE-3,5 EPIMERASE"/>
    <property type="match status" value="1"/>
</dbReference>
<organism evidence="6 7">
    <name type="scientific">Shewanella intestini</name>
    <dbReference type="NCBI Taxonomy" id="2017544"/>
    <lineage>
        <taxon>Bacteria</taxon>
        <taxon>Pseudomonadati</taxon>
        <taxon>Pseudomonadota</taxon>
        <taxon>Gammaproteobacteria</taxon>
        <taxon>Alteromonadales</taxon>
        <taxon>Shewanellaceae</taxon>
        <taxon>Shewanella</taxon>
    </lineage>
</organism>
<dbReference type="InterPro" id="IPR000888">
    <property type="entry name" value="RmlC-like"/>
</dbReference>
<sequence>MNIKSTAIDGVKLITPTVYQDHRGFFAQTYQLAQYQKLLGENEPFVQDNYSRSNKGVLRGMHFQAQRPQAKLVRCTRGAIFDVVVDLRTDSATFKHWFGIELTEHNRLQLWVPKGLAHGFLALDDINDVEYKCSDYYHPQSEQTLRWDDPTIAIEWPQAEVILSDKDRDGLSWQQLFL</sequence>
<comment type="subunit">
    <text evidence="5">Homodimer.</text>
</comment>
<reference evidence="6 7" key="1">
    <citation type="submission" date="2020-02" db="EMBL/GenBank/DDBJ databases">
        <title>Shewanella WXL01 sp. nov., a marine bacterium isolated from green algae in Luhuitou Fringing Reef (Northern South China Sea).</title>
        <authorList>
            <person name="Wang X."/>
        </authorList>
    </citation>
    <scope>NUCLEOTIDE SEQUENCE [LARGE SCALE GENOMIC DNA]</scope>
    <source>
        <strain evidence="6 7">MCCC 1A01895</strain>
    </source>
</reference>